<gene>
    <name evidence="9" type="primary">LOC103520950</name>
</gene>
<feature type="transmembrane region" description="Helical" evidence="5">
    <location>
        <begin position="291"/>
        <end position="308"/>
    </location>
</feature>
<comment type="caution">
    <text evidence="4">Lacks conserved residue(s) required for the propagation of feature annotation.</text>
</comment>
<dbReference type="GO" id="GO:0005929">
    <property type="term" value="C:cilium"/>
    <property type="evidence" value="ECO:0007669"/>
    <property type="project" value="TreeGrafter"/>
</dbReference>
<protein>
    <submittedName>
        <fullName evidence="9">Smoothened homolog</fullName>
    </submittedName>
</protein>
<name>A0A1S3DN38_DIACI</name>
<evidence type="ECO:0000256" key="5">
    <source>
        <dbReference type="SAM" id="Phobius"/>
    </source>
</evidence>
<dbReference type="GO" id="GO:0005113">
    <property type="term" value="F:patched binding"/>
    <property type="evidence" value="ECO:0007669"/>
    <property type="project" value="TreeGrafter"/>
</dbReference>
<dbReference type="GeneID" id="103520950"/>
<evidence type="ECO:0000313" key="9">
    <source>
        <dbReference type="RefSeq" id="XP_008484269.2"/>
    </source>
</evidence>
<dbReference type="InterPro" id="IPR036790">
    <property type="entry name" value="Frizzled_dom_sf"/>
</dbReference>
<dbReference type="GO" id="GO:0007389">
    <property type="term" value="P:pattern specification process"/>
    <property type="evidence" value="ECO:0007669"/>
    <property type="project" value="TreeGrafter"/>
</dbReference>
<keyword evidence="5" id="KW-1133">Transmembrane helix</keyword>
<dbReference type="SMART" id="SM00063">
    <property type="entry name" value="FRI"/>
    <property type="match status" value="1"/>
</dbReference>
<dbReference type="Pfam" id="PF01534">
    <property type="entry name" value="Frizzled"/>
    <property type="match status" value="1"/>
</dbReference>
<feature type="non-terminal residue" evidence="9">
    <location>
        <position position="479"/>
    </location>
</feature>
<dbReference type="PANTHER" id="PTHR11309">
    <property type="entry name" value="FRIZZLED"/>
    <property type="match status" value="1"/>
</dbReference>
<feature type="transmembrane region" description="Helical" evidence="5">
    <location>
        <begin position="343"/>
        <end position="366"/>
    </location>
</feature>
<dbReference type="GO" id="GO:0030425">
    <property type="term" value="C:dendrite"/>
    <property type="evidence" value="ECO:0007669"/>
    <property type="project" value="TreeGrafter"/>
</dbReference>
<keyword evidence="3" id="KW-0675">Receptor</keyword>
<feature type="transmembrane region" description="Helical" evidence="5">
    <location>
        <begin position="435"/>
        <end position="455"/>
    </location>
</feature>
<dbReference type="PROSITE" id="PS50038">
    <property type="entry name" value="FZ"/>
    <property type="match status" value="1"/>
</dbReference>
<dbReference type="Gene3D" id="1.10.2000.10">
    <property type="entry name" value="Frizzled cysteine-rich domain"/>
    <property type="match status" value="1"/>
</dbReference>
<reference evidence="9" key="1">
    <citation type="submission" date="2025-08" db="UniProtKB">
        <authorList>
            <consortium name="RefSeq"/>
        </authorList>
    </citation>
    <scope>IDENTIFICATION</scope>
</reference>
<dbReference type="InterPro" id="IPR015526">
    <property type="entry name" value="Frizzled/SFRP"/>
</dbReference>
<dbReference type="SUPFAM" id="SSF63501">
    <property type="entry name" value="Frizzled cysteine-rich domain"/>
    <property type="match status" value="1"/>
</dbReference>
<evidence type="ECO:0000256" key="4">
    <source>
        <dbReference type="PROSITE-ProRule" id="PRU00090"/>
    </source>
</evidence>
<evidence type="ECO:0000256" key="2">
    <source>
        <dbReference type="ARBA" id="ARBA00023157"/>
    </source>
</evidence>
<accession>A0A1S3DN38</accession>
<evidence type="ECO:0000256" key="3">
    <source>
        <dbReference type="ARBA" id="ARBA00023170"/>
    </source>
</evidence>
<dbReference type="SMART" id="SM01330">
    <property type="entry name" value="Frizzled"/>
    <property type="match status" value="1"/>
</dbReference>
<keyword evidence="5" id="KW-0472">Membrane</keyword>
<evidence type="ECO:0000259" key="7">
    <source>
        <dbReference type="PROSITE" id="PS50038"/>
    </source>
</evidence>
<dbReference type="STRING" id="121845.A0A1S3DN38"/>
<dbReference type="AlphaFoldDB" id="A0A1S3DN38"/>
<feature type="transmembrane region" description="Helical" evidence="5">
    <location>
        <begin position="258"/>
        <end position="279"/>
    </location>
</feature>
<sequence length="479" mass="54028">MVTLIHIVQWTSLFGFISSASIKLNNKTVHVDNLEDDTSRLTFENNNSSVVIEIPKDSKFILKDGSDHIIFSSKGKGSFTRNEAVHNCKKSAMCEPLISPTCLGTKLPYGFTTTSLVSDVSDQQEVQERLKRWQGLKYIPKCWAVIQSFLCALYMPKCEDNVVSVPSQEVCKLLSGPCRIVAQELSPEFNCQNGTKISSHSCKNEGRDLKFNSTGQCKPPLVSTEVVASFYPGVEGCGLQCSDPLYSKEEHESMQNTIFVLAITCALFIVLSVLTLAINWEATSMYFTSQVILYINICFFNTCIGWLLQFTPGIDKEDIVCQRDGTLRVPGPRFDLCTVTFVIIYWSVISGLVWFIILTYILHITLQEKTGEYMETERFKDDVLIEEYECYLGLFNLMHNILSSGLLTLMTLKSSSEEVMSPEVSLKVKSVYRRTLLFTILVTGLSLMSYHYLFYELSHSDLWKTSLRELIVCGFGVGQ</sequence>
<dbReference type="KEGG" id="dci:103520950"/>
<evidence type="ECO:0000256" key="1">
    <source>
        <dbReference type="ARBA" id="ARBA00022473"/>
    </source>
</evidence>
<proteinExistence type="predicted"/>
<dbReference type="Pfam" id="PF01392">
    <property type="entry name" value="Fz"/>
    <property type="match status" value="1"/>
</dbReference>
<dbReference type="PANTHER" id="PTHR11309:SF35">
    <property type="entry name" value="PROTEIN SMOOTHENED"/>
    <property type="match status" value="1"/>
</dbReference>
<dbReference type="PaxDb" id="121845-A0A1S3DN38"/>
<dbReference type="Proteomes" id="UP000079169">
    <property type="component" value="Unplaced"/>
</dbReference>
<dbReference type="InterPro" id="IPR020067">
    <property type="entry name" value="Frizzled_dom"/>
</dbReference>
<evidence type="ECO:0000256" key="6">
    <source>
        <dbReference type="SAM" id="SignalP"/>
    </source>
</evidence>
<keyword evidence="1" id="KW-0217">Developmental protein</keyword>
<organism evidence="8 9">
    <name type="scientific">Diaphorina citri</name>
    <name type="common">Asian citrus psyllid</name>
    <dbReference type="NCBI Taxonomy" id="121845"/>
    <lineage>
        <taxon>Eukaryota</taxon>
        <taxon>Metazoa</taxon>
        <taxon>Ecdysozoa</taxon>
        <taxon>Arthropoda</taxon>
        <taxon>Hexapoda</taxon>
        <taxon>Insecta</taxon>
        <taxon>Pterygota</taxon>
        <taxon>Neoptera</taxon>
        <taxon>Paraneoptera</taxon>
        <taxon>Hemiptera</taxon>
        <taxon>Sternorrhyncha</taxon>
        <taxon>Psylloidea</taxon>
        <taxon>Psyllidae</taxon>
        <taxon>Diaphorininae</taxon>
        <taxon>Diaphorina</taxon>
    </lineage>
</organism>
<keyword evidence="8" id="KW-1185">Reference proteome</keyword>
<feature type="chain" id="PRO_5018046925" evidence="6">
    <location>
        <begin position="20"/>
        <end position="479"/>
    </location>
</feature>
<dbReference type="InterPro" id="IPR000539">
    <property type="entry name" value="Frizzled/Smoothened_7TM"/>
</dbReference>
<dbReference type="GO" id="GO:0007224">
    <property type="term" value="P:smoothened signaling pathway"/>
    <property type="evidence" value="ECO:0007669"/>
    <property type="project" value="TreeGrafter"/>
</dbReference>
<dbReference type="RefSeq" id="XP_008484269.2">
    <property type="nucleotide sequence ID" value="XM_008486047.3"/>
</dbReference>
<dbReference type="GO" id="GO:0005886">
    <property type="term" value="C:plasma membrane"/>
    <property type="evidence" value="ECO:0007669"/>
    <property type="project" value="TreeGrafter"/>
</dbReference>
<evidence type="ECO:0000313" key="8">
    <source>
        <dbReference type="Proteomes" id="UP000079169"/>
    </source>
</evidence>
<dbReference type="Gene3D" id="1.20.1070.10">
    <property type="entry name" value="Rhodopsin 7-helix transmembrane proteins"/>
    <property type="match status" value="1"/>
</dbReference>
<feature type="signal peptide" evidence="6">
    <location>
        <begin position="1"/>
        <end position="19"/>
    </location>
</feature>
<keyword evidence="5" id="KW-0812">Transmembrane</keyword>
<dbReference type="GO" id="GO:0071679">
    <property type="term" value="P:commissural neuron axon guidance"/>
    <property type="evidence" value="ECO:0007669"/>
    <property type="project" value="TreeGrafter"/>
</dbReference>
<keyword evidence="2" id="KW-1015">Disulfide bond</keyword>
<dbReference type="GO" id="GO:0007417">
    <property type="term" value="P:central nervous system development"/>
    <property type="evidence" value="ECO:0007669"/>
    <property type="project" value="TreeGrafter"/>
</dbReference>
<feature type="domain" description="FZ" evidence="7">
    <location>
        <begin position="89"/>
        <end position="205"/>
    </location>
</feature>
<keyword evidence="6" id="KW-0732">Signal</keyword>